<proteinExistence type="predicted"/>
<organism evidence="1">
    <name type="scientific">marine metagenome</name>
    <dbReference type="NCBI Taxonomy" id="408172"/>
    <lineage>
        <taxon>unclassified sequences</taxon>
        <taxon>metagenomes</taxon>
        <taxon>ecological metagenomes</taxon>
    </lineage>
</organism>
<dbReference type="Pfam" id="PF09695">
    <property type="entry name" value="YtfJ_HI0045"/>
    <property type="match status" value="1"/>
</dbReference>
<evidence type="ECO:0000313" key="1">
    <source>
        <dbReference type="EMBL" id="SVA55643.1"/>
    </source>
</evidence>
<reference evidence="1" key="1">
    <citation type="submission" date="2018-05" db="EMBL/GenBank/DDBJ databases">
        <authorList>
            <person name="Lanie J.A."/>
            <person name="Ng W.-L."/>
            <person name="Kazmierczak K.M."/>
            <person name="Andrzejewski T.M."/>
            <person name="Davidsen T.M."/>
            <person name="Wayne K.J."/>
            <person name="Tettelin H."/>
            <person name="Glass J.I."/>
            <person name="Rusch D."/>
            <person name="Podicherti R."/>
            <person name="Tsui H.-C.T."/>
            <person name="Winkler M.E."/>
        </authorList>
    </citation>
    <scope>NUCLEOTIDE SEQUENCE</scope>
</reference>
<sequence length="175" mass="19122">MKIFISLLVLIGSVIASAAEITLNQKPPVVELSGTAGGRVDGSPWSSTELTGVVHILMYVDPDEVKENEHVEVALKEAAFPADRLKSIAMINLGASWKPNFVIDTMLKKKQKKYPKTIYVRDADKLLVNAWGLLDQSYHVLAFDPDGRLIFSKGGALSGDELDTLIEAIRSNISD</sequence>
<dbReference type="AlphaFoldDB" id="A0A381WUM9"/>
<name>A0A381WUM9_9ZZZZ</name>
<dbReference type="InterPro" id="IPR006513">
    <property type="entry name" value="YtfJ_HI0045"/>
</dbReference>
<dbReference type="EMBL" id="UINC01012791">
    <property type="protein sequence ID" value="SVA55643.1"/>
    <property type="molecule type" value="Genomic_DNA"/>
</dbReference>
<gene>
    <name evidence="1" type="ORF">METZ01_LOCUS108497</name>
</gene>
<accession>A0A381WUM9</accession>
<protein>
    <submittedName>
        <fullName evidence="1">Uncharacterized protein</fullName>
    </submittedName>
</protein>